<dbReference type="GO" id="GO:0016020">
    <property type="term" value="C:membrane"/>
    <property type="evidence" value="ECO:0007669"/>
    <property type="project" value="UniProtKB-SubCell"/>
</dbReference>
<dbReference type="Pfam" id="PF01145">
    <property type="entry name" value="Band_7"/>
    <property type="match status" value="2"/>
</dbReference>
<evidence type="ECO:0000256" key="2">
    <source>
        <dbReference type="ARBA" id="ARBA00007862"/>
    </source>
</evidence>
<dbReference type="RefSeq" id="WP_015707694.1">
    <property type="nucleotide sequence ID" value="NC_015578.1"/>
</dbReference>
<keyword evidence="5" id="KW-0472">Membrane</keyword>
<dbReference type="STRING" id="545694.TREPR_2516"/>
<evidence type="ECO:0000313" key="9">
    <source>
        <dbReference type="Proteomes" id="UP000009223"/>
    </source>
</evidence>
<evidence type="ECO:0000256" key="5">
    <source>
        <dbReference type="ARBA" id="ARBA00023136"/>
    </source>
</evidence>
<name>F5YGY9_TREPZ</name>
<dbReference type="Proteomes" id="UP000009223">
    <property type="component" value="Chromosome"/>
</dbReference>
<dbReference type="NCBIfam" id="TIGR01932">
    <property type="entry name" value="hflC"/>
    <property type="match status" value="1"/>
</dbReference>
<dbReference type="PANTHER" id="PTHR42911:SF1">
    <property type="entry name" value="MODULATOR OF FTSH PROTEASE HFLC"/>
    <property type="match status" value="1"/>
</dbReference>
<evidence type="ECO:0000313" key="8">
    <source>
        <dbReference type="EMBL" id="AEF84192.1"/>
    </source>
</evidence>
<accession>F5YGY9</accession>
<dbReference type="KEGG" id="tpi:TREPR_2516"/>
<dbReference type="PANTHER" id="PTHR42911">
    <property type="entry name" value="MODULATOR OF FTSH PROTEASE HFLC"/>
    <property type="match status" value="1"/>
</dbReference>
<comment type="function">
    <text evidence="6">HflC and HflK could regulate a protease.</text>
</comment>
<comment type="similarity">
    <text evidence="2 6">Belongs to the band 7/mec-2 family. HflC subfamily.</text>
</comment>
<dbReference type="MEROPS" id="I87.001"/>
<proteinExistence type="inferred from homology"/>
<organism evidence="8 9">
    <name type="scientific">Treponema primitia (strain ATCC BAA-887 / DSM 12427 / ZAS-2)</name>
    <dbReference type="NCBI Taxonomy" id="545694"/>
    <lineage>
        <taxon>Bacteria</taxon>
        <taxon>Pseudomonadati</taxon>
        <taxon>Spirochaetota</taxon>
        <taxon>Spirochaetia</taxon>
        <taxon>Spirochaetales</taxon>
        <taxon>Treponemataceae</taxon>
        <taxon>Treponema</taxon>
    </lineage>
</organism>
<reference evidence="9" key="1">
    <citation type="submission" date="2009-12" db="EMBL/GenBank/DDBJ databases">
        <title>Complete sequence of Treponema primitia strain ZAS-2.</title>
        <authorList>
            <person name="Tetu S.G."/>
            <person name="Matson E."/>
            <person name="Ren Q."/>
            <person name="Seshadri R."/>
            <person name="Elbourne L."/>
            <person name="Hassan K.A."/>
            <person name="Durkin A."/>
            <person name="Radune D."/>
            <person name="Mohamoud Y."/>
            <person name="Shay R."/>
            <person name="Jin S."/>
            <person name="Zhang X."/>
            <person name="Lucey K."/>
            <person name="Ballor N.R."/>
            <person name="Ottesen E."/>
            <person name="Rosenthal R."/>
            <person name="Allen A."/>
            <person name="Leadbetter J.R."/>
            <person name="Paulsen I.T."/>
        </authorList>
    </citation>
    <scope>NUCLEOTIDE SEQUENCE [LARGE SCALE GENOMIC DNA]</scope>
    <source>
        <strain evidence="9">ATCC BAA-887 / DSM 12427 / ZAS-2</strain>
    </source>
</reference>
<evidence type="ECO:0000256" key="1">
    <source>
        <dbReference type="ARBA" id="ARBA00004167"/>
    </source>
</evidence>
<dbReference type="InterPro" id="IPR001107">
    <property type="entry name" value="Band_7"/>
</dbReference>
<dbReference type="PIRSF" id="PIRSF005651">
    <property type="entry name" value="HflC"/>
    <property type="match status" value="1"/>
</dbReference>
<evidence type="ECO:0000256" key="3">
    <source>
        <dbReference type="ARBA" id="ARBA00022692"/>
    </source>
</evidence>
<comment type="subcellular location">
    <subcellularLocation>
        <location evidence="1">Membrane</location>
        <topology evidence="1">Single-pass membrane protein</topology>
    </subcellularLocation>
</comment>
<dbReference type="eggNOG" id="COG0330">
    <property type="taxonomic scope" value="Bacteria"/>
</dbReference>
<dbReference type="EMBL" id="CP001843">
    <property type="protein sequence ID" value="AEF84192.1"/>
    <property type="molecule type" value="Genomic_DNA"/>
</dbReference>
<sequence length="326" mass="37346">MKKSMVVLIIIAVVVIGILMAGPIYVVDEGEQAVVVQMGRLVNVITDAGLHIKTPFIDQVVRYPKRIMAWDGEQKNMPTREKQYIWVDVTARWRIADPQKFYESIKSINLAYSKLAEVIDSEVRTVVAENYLRETVRNSNIILEQADNADSLGIGDNTQIDLPILIQSAGSREPIQRGRRALAEEILERSRKMVPEYGIELIDVVIRQIRYSDELTQSVYARMIKERNQIAQAFRSDGEGKKAEWMGRMENERMSILSGAYATAETIRGTADAEAASIYAEAYSRDRNFFDFWRAVESYRSTLPKFDKTLSTDMEYFRYLYSPQGR</sequence>
<dbReference type="HOGENOM" id="CLU_059167_1_1_12"/>
<evidence type="ECO:0000256" key="4">
    <source>
        <dbReference type="ARBA" id="ARBA00022989"/>
    </source>
</evidence>
<gene>
    <name evidence="8" type="primary">hflC</name>
    <name evidence="8" type="ordered locus">TREPR_2516</name>
</gene>
<dbReference type="InterPro" id="IPR010200">
    <property type="entry name" value="HflC"/>
</dbReference>
<reference evidence="8 9" key="2">
    <citation type="journal article" date="2011" name="ISME J.">
        <title>RNA-seq reveals cooperative metabolic interactions between two termite-gut spirochete species in co-culture.</title>
        <authorList>
            <person name="Rosenthal A.Z."/>
            <person name="Matson E.G."/>
            <person name="Eldar A."/>
            <person name="Leadbetter J.R."/>
        </authorList>
    </citation>
    <scope>NUCLEOTIDE SEQUENCE [LARGE SCALE GENOMIC DNA]</scope>
    <source>
        <strain evidence="9">ATCC BAA-887 / DSM 12427 / ZAS-2</strain>
    </source>
</reference>
<dbReference type="OrthoDB" id="9809197at2"/>
<dbReference type="AlphaFoldDB" id="F5YGY9"/>
<keyword evidence="9" id="KW-1185">Reference proteome</keyword>
<evidence type="ECO:0000256" key="6">
    <source>
        <dbReference type="PIRNR" id="PIRNR005651"/>
    </source>
</evidence>
<dbReference type="CDD" id="cd03405">
    <property type="entry name" value="SPFH_HflC"/>
    <property type="match status" value="1"/>
</dbReference>
<dbReference type="InterPro" id="IPR036013">
    <property type="entry name" value="Band_7/SPFH_dom_sf"/>
</dbReference>
<protein>
    <recommendedName>
        <fullName evidence="6">Protein HflC</fullName>
    </recommendedName>
</protein>
<keyword evidence="4" id="KW-1133">Transmembrane helix</keyword>
<dbReference type="Gene3D" id="3.30.479.30">
    <property type="entry name" value="Band 7 domain"/>
    <property type="match status" value="1"/>
</dbReference>
<evidence type="ECO:0000259" key="7">
    <source>
        <dbReference type="SMART" id="SM00244"/>
    </source>
</evidence>
<dbReference type="SUPFAM" id="SSF117892">
    <property type="entry name" value="Band 7/SPFH domain"/>
    <property type="match status" value="2"/>
</dbReference>
<feature type="domain" description="Band 7" evidence="7">
    <location>
        <begin position="22"/>
        <end position="223"/>
    </location>
</feature>
<dbReference type="SMART" id="SM00244">
    <property type="entry name" value="PHB"/>
    <property type="match status" value="1"/>
</dbReference>
<keyword evidence="3" id="KW-0812">Transmembrane</keyword>